<proteinExistence type="inferred from homology"/>
<evidence type="ECO:0000256" key="2">
    <source>
        <dbReference type="ARBA" id="ARBA00022643"/>
    </source>
</evidence>
<protein>
    <recommendedName>
        <fullName evidence="6">FMN dependent NADH:quinone oxidoreductase</fullName>
        <ecNumber evidence="6">1.6.5.-</ecNumber>
    </recommendedName>
    <alternativeName>
        <fullName evidence="6">Azo-dye reductase</fullName>
    </alternativeName>
    <alternativeName>
        <fullName evidence="6">FMN-dependent NADH-azo compound oxidoreductase</fullName>
    </alternativeName>
    <alternativeName>
        <fullName evidence="6">FMN-dependent NADH-azoreductase</fullName>
        <ecNumber evidence="6">1.7.1.17</ecNumber>
    </alternativeName>
</protein>
<dbReference type="STRING" id="363870.NG54_14135"/>
<evidence type="ECO:0000313" key="8">
    <source>
        <dbReference type="EMBL" id="KHD84651.1"/>
    </source>
</evidence>
<comment type="caution">
    <text evidence="6">Lacks conserved residue(s) required for the propagation of feature annotation.</text>
</comment>
<dbReference type="InterPro" id="IPR050104">
    <property type="entry name" value="FMN-dep_NADH:Q_OxRdtase_AzoR1"/>
</dbReference>
<dbReference type="NCBIfam" id="NF010075">
    <property type="entry name" value="PRK13556.1"/>
    <property type="match status" value="1"/>
</dbReference>
<comment type="similarity">
    <text evidence="6">Belongs to the azoreductase type 1 family.</text>
</comment>
<sequence length="208" mass="23024">MASVLFIKANDRDVEQSTSVKMYETFLKAYKESHPNDEIAELDLFKVELPYYGNDAIMAMYKSSQGMELTEAEKAYANLISSYLDQFLAADKVVFAFPLWNFTVPAPLITYISYLAQAGKTFKYTPEGAVGLVGDKKVALLSARGGVYSVEPMLSSEMAHRYVKTILNFFGVNNPAEVIIEGHNQFPDKAADIVSEGLSKTAELAAKF</sequence>
<evidence type="ECO:0000259" key="7">
    <source>
        <dbReference type="Pfam" id="PF02525"/>
    </source>
</evidence>
<dbReference type="GO" id="GO:0016652">
    <property type="term" value="F:oxidoreductase activity, acting on NAD(P)H as acceptor"/>
    <property type="evidence" value="ECO:0007669"/>
    <property type="project" value="UniProtKB-UniRule"/>
</dbReference>
<dbReference type="InterPro" id="IPR023048">
    <property type="entry name" value="NADH:quinone_OxRdtase_FMN_depd"/>
</dbReference>
<dbReference type="GO" id="GO:0016655">
    <property type="term" value="F:oxidoreductase activity, acting on NAD(P)H, quinone or similar compound as acceptor"/>
    <property type="evidence" value="ECO:0007669"/>
    <property type="project" value="InterPro"/>
</dbReference>
<dbReference type="PANTHER" id="PTHR43741:SF4">
    <property type="entry name" value="FMN-DEPENDENT NADH:QUINONE OXIDOREDUCTASE"/>
    <property type="match status" value="1"/>
</dbReference>
<dbReference type="RefSeq" id="WP_025730607.1">
    <property type="nucleotide sequence ID" value="NZ_JAAIWK010000026.1"/>
</dbReference>
<dbReference type="Proteomes" id="UP000030588">
    <property type="component" value="Unassembled WGS sequence"/>
</dbReference>
<comment type="cofactor">
    <cofactor evidence="6">
        <name>FMN</name>
        <dbReference type="ChEBI" id="CHEBI:58210"/>
    </cofactor>
    <text evidence="6">Binds 1 FMN per subunit.</text>
</comment>
<keyword evidence="11" id="KW-1185">Reference proteome</keyword>
<comment type="subunit">
    <text evidence="6">Homodimer.</text>
</comment>
<keyword evidence="4 6" id="KW-0520">NAD</keyword>
<dbReference type="OrthoDB" id="9805013at2"/>
<reference evidence="8 10" key="1">
    <citation type="submission" date="2014-10" db="EMBL/GenBank/DDBJ databases">
        <title>Draft genome of phytase producing Bacillus ginsengihumi strain M2.11.</title>
        <authorList>
            <person name="Toymentseva A."/>
            <person name="Boulygina E.A."/>
            <person name="Kazakov S.V."/>
            <person name="Kayumov I."/>
            <person name="Suleimanova A.D."/>
            <person name="Mardanova A.M."/>
            <person name="Maria S.N."/>
            <person name="Sergey M.Y."/>
            <person name="Sharipova M.R."/>
        </authorList>
    </citation>
    <scope>NUCLEOTIDE SEQUENCE [LARGE SCALE GENOMIC DNA]</scope>
    <source>
        <strain evidence="8 10">M2.11</strain>
    </source>
</reference>
<dbReference type="InterPro" id="IPR029039">
    <property type="entry name" value="Flavoprotein-like_sf"/>
</dbReference>
<dbReference type="InterPro" id="IPR003680">
    <property type="entry name" value="Flavodoxin_fold"/>
</dbReference>
<reference evidence="9 11" key="3">
    <citation type="submission" date="2020-03" db="EMBL/GenBank/DDBJ databases">
        <title>Bacillus aquiflavi sp. nov., isolated from yellow water of strong flavor Chinese baijiu in Yibin region of China.</title>
        <authorList>
            <person name="Xie J."/>
        </authorList>
    </citation>
    <scope>NUCLEOTIDE SEQUENCE [LARGE SCALE GENOMIC DNA]</scope>
    <source>
        <strain evidence="9 11">Gsoil 114</strain>
    </source>
</reference>
<dbReference type="HAMAP" id="MF_01216">
    <property type="entry name" value="Azoreductase_type1"/>
    <property type="match status" value="1"/>
</dbReference>
<evidence type="ECO:0000256" key="5">
    <source>
        <dbReference type="ARBA" id="ARBA00048542"/>
    </source>
</evidence>
<keyword evidence="2 6" id="KW-0288">FMN</keyword>
<dbReference type="EMBL" id="JRUN01000048">
    <property type="protein sequence ID" value="KHD84651.1"/>
    <property type="molecule type" value="Genomic_DNA"/>
</dbReference>
<evidence type="ECO:0000256" key="4">
    <source>
        <dbReference type="ARBA" id="ARBA00023027"/>
    </source>
</evidence>
<dbReference type="GO" id="GO:0010181">
    <property type="term" value="F:FMN binding"/>
    <property type="evidence" value="ECO:0007669"/>
    <property type="project" value="UniProtKB-UniRule"/>
</dbReference>
<dbReference type="SUPFAM" id="SSF52218">
    <property type="entry name" value="Flavoproteins"/>
    <property type="match status" value="1"/>
</dbReference>
<evidence type="ECO:0000313" key="9">
    <source>
        <dbReference type="EMBL" id="NEY21096.1"/>
    </source>
</evidence>
<keyword evidence="3 6" id="KW-0560">Oxidoreductase</keyword>
<name>A0A0A6VAM2_9BACI</name>
<dbReference type="EC" id="1.6.5.-" evidence="6"/>
<evidence type="ECO:0000256" key="1">
    <source>
        <dbReference type="ARBA" id="ARBA00022630"/>
    </source>
</evidence>
<keyword evidence="1 6" id="KW-0285">Flavoprotein</keyword>
<evidence type="ECO:0000313" key="10">
    <source>
        <dbReference type="Proteomes" id="UP000030588"/>
    </source>
</evidence>
<feature type="domain" description="Flavodoxin-like fold" evidence="7">
    <location>
        <begin position="3"/>
        <end position="200"/>
    </location>
</feature>
<dbReference type="PANTHER" id="PTHR43741">
    <property type="entry name" value="FMN-DEPENDENT NADH-AZOREDUCTASE 1"/>
    <property type="match status" value="1"/>
</dbReference>
<organism evidence="8 10">
    <name type="scientific">Heyndrickxia ginsengihumi</name>
    <dbReference type="NCBI Taxonomy" id="363870"/>
    <lineage>
        <taxon>Bacteria</taxon>
        <taxon>Bacillati</taxon>
        <taxon>Bacillota</taxon>
        <taxon>Bacilli</taxon>
        <taxon>Bacillales</taxon>
        <taxon>Bacillaceae</taxon>
        <taxon>Heyndrickxia</taxon>
    </lineage>
</organism>
<comment type="function">
    <text evidence="6">Quinone reductase that provides resistance to thiol-specific stress caused by electrophilic quinones.</text>
</comment>
<dbReference type="Gene3D" id="3.40.50.360">
    <property type="match status" value="1"/>
</dbReference>
<reference evidence="9 11" key="2">
    <citation type="submission" date="2020-02" db="EMBL/GenBank/DDBJ databases">
        <authorList>
            <person name="Feng H."/>
        </authorList>
    </citation>
    <scope>NUCLEOTIDE SEQUENCE [LARGE SCALE GENOMIC DNA]</scope>
    <source>
        <strain evidence="9 11">Gsoil 114</strain>
    </source>
</reference>
<dbReference type="Pfam" id="PF02525">
    <property type="entry name" value="Flavodoxin_2"/>
    <property type="match status" value="1"/>
</dbReference>
<evidence type="ECO:0000313" key="11">
    <source>
        <dbReference type="Proteomes" id="UP000476934"/>
    </source>
</evidence>
<dbReference type="EMBL" id="JAAIWK010000026">
    <property type="protein sequence ID" value="NEY21096.1"/>
    <property type="molecule type" value="Genomic_DNA"/>
</dbReference>
<comment type="catalytic activity">
    <reaction evidence="5">
        <text>N,N-dimethyl-1,4-phenylenediamine + anthranilate + 2 NAD(+) = 2-(4-dimethylaminophenyl)diazenylbenzoate + 2 NADH + 2 H(+)</text>
        <dbReference type="Rhea" id="RHEA:55872"/>
        <dbReference type="ChEBI" id="CHEBI:15378"/>
        <dbReference type="ChEBI" id="CHEBI:15783"/>
        <dbReference type="ChEBI" id="CHEBI:16567"/>
        <dbReference type="ChEBI" id="CHEBI:57540"/>
        <dbReference type="ChEBI" id="CHEBI:57945"/>
        <dbReference type="ChEBI" id="CHEBI:71579"/>
        <dbReference type="EC" id="1.7.1.17"/>
    </reaction>
    <physiologicalReaction direction="right-to-left" evidence="5">
        <dbReference type="Rhea" id="RHEA:55874"/>
    </physiologicalReaction>
</comment>
<evidence type="ECO:0000256" key="3">
    <source>
        <dbReference type="ARBA" id="ARBA00023002"/>
    </source>
</evidence>
<evidence type="ECO:0000256" key="6">
    <source>
        <dbReference type="HAMAP-Rule" id="MF_01216"/>
    </source>
</evidence>
<comment type="catalytic activity">
    <reaction evidence="6">
        <text>2 a quinone + NADH + H(+) = 2 a 1,4-benzosemiquinone + NAD(+)</text>
        <dbReference type="Rhea" id="RHEA:65952"/>
        <dbReference type="ChEBI" id="CHEBI:15378"/>
        <dbReference type="ChEBI" id="CHEBI:57540"/>
        <dbReference type="ChEBI" id="CHEBI:57945"/>
        <dbReference type="ChEBI" id="CHEBI:132124"/>
        <dbReference type="ChEBI" id="CHEBI:134225"/>
    </reaction>
</comment>
<dbReference type="EC" id="1.7.1.17" evidence="6"/>
<dbReference type="Proteomes" id="UP000476934">
    <property type="component" value="Unassembled WGS sequence"/>
</dbReference>
<feature type="binding site" evidence="6">
    <location>
        <begin position="17"/>
        <end position="19"/>
    </location>
    <ligand>
        <name>FMN</name>
        <dbReference type="ChEBI" id="CHEBI:58210"/>
    </ligand>
</feature>
<gene>
    <name evidence="6" type="primary">azoR</name>
    <name evidence="9" type="ORF">G4D61_14195</name>
    <name evidence="8" type="ORF">NG54_14135</name>
</gene>
<comment type="caution">
    <text evidence="8">The sequence shown here is derived from an EMBL/GenBank/DDBJ whole genome shotgun (WGS) entry which is preliminary data.</text>
</comment>
<dbReference type="AlphaFoldDB" id="A0A0A6VAM2"/>
<accession>A0A0A6VAM2</accession>
<comment type="function">
    <text evidence="6">Also exhibits azoreductase activity. Catalyzes the reductive cleavage of the azo bond in aromatic azo compounds to the corresponding amines.</text>
</comment>
<dbReference type="GO" id="GO:0009055">
    <property type="term" value="F:electron transfer activity"/>
    <property type="evidence" value="ECO:0007669"/>
    <property type="project" value="UniProtKB-UniRule"/>
</dbReference>